<proteinExistence type="predicted"/>
<feature type="chain" id="PRO_5046308920" description="Por secretion system C-terminal sorting domain-containing protein" evidence="1">
    <location>
        <begin position="23"/>
        <end position="195"/>
    </location>
</feature>
<protein>
    <recommendedName>
        <fullName evidence="4">Por secretion system C-terminal sorting domain-containing protein</fullName>
    </recommendedName>
</protein>
<accession>A0ABS3BN77</accession>
<sequence length="195" mass="21357">MKSLFTVALASALSFGAFSAQASDDLKELSAVNTSYKKVNVMLKEGVGAAKISVLTPEGKLLSSRKVNVQDENLVVPYNLTNLPAGEYQVRIVTNEEEIRYTVETMDQPIPASELPLMAYGKSLDDNTVRLAVVGLLEPGVQVEIFASETGKLIHEEQIDQPEGFTKNFSFAGVQSDEVYMKVTDVKGRTKTLFF</sequence>
<evidence type="ECO:0000313" key="3">
    <source>
        <dbReference type="Proteomes" id="UP000664698"/>
    </source>
</evidence>
<keyword evidence="1" id="KW-0732">Signal</keyword>
<keyword evidence="3" id="KW-1185">Reference proteome</keyword>
<dbReference type="EMBL" id="JAFKCW010000001">
    <property type="protein sequence ID" value="MBN7800356.1"/>
    <property type="molecule type" value="Genomic_DNA"/>
</dbReference>
<evidence type="ECO:0000313" key="2">
    <source>
        <dbReference type="EMBL" id="MBN7800356.1"/>
    </source>
</evidence>
<dbReference type="Proteomes" id="UP000664698">
    <property type="component" value="Unassembled WGS sequence"/>
</dbReference>
<comment type="caution">
    <text evidence="2">The sequence shown here is derived from an EMBL/GenBank/DDBJ whole genome shotgun (WGS) entry which is preliminary data.</text>
</comment>
<organism evidence="2 3">
    <name type="scientific">Algoriphagus aestuariicola</name>
    <dbReference type="NCBI Taxonomy" id="1852016"/>
    <lineage>
        <taxon>Bacteria</taxon>
        <taxon>Pseudomonadati</taxon>
        <taxon>Bacteroidota</taxon>
        <taxon>Cytophagia</taxon>
        <taxon>Cytophagales</taxon>
        <taxon>Cyclobacteriaceae</taxon>
        <taxon>Algoriphagus</taxon>
    </lineage>
</organism>
<feature type="signal peptide" evidence="1">
    <location>
        <begin position="1"/>
        <end position="22"/>
    </location>
</feature>
<dbReference type="RefSeq" id="WP_206568306.1">
    <property type="nucleotide sequence ID" value="NZ_JAFKCW010000001.1"/>
</dbReference>
<reference evidence="2 3" key="1">
    <citation type="submission" date="2021-03" db="EMBL/GenBank/DDBJ databases">
        <title>novel species isolated from a fishpond in China.</title>
        <authorList>
            <person name="Lu H."/>
            <person name="Cai Z."/>
        </authorList>
    </citation>
    <scope>NUCLEOTIDE SEQUENCE [LARGE SCALE GENOMIC DNA]</scope>
    <source>
        <strain evidence="2 3">JCM 31546</strain>
    </source>
</reference>
<evidence type="ECO:0000256" key="1">
    <source>
        <dbReference type="SAM" id="SignalP"/>
    </source>
</evidence>
<name>A0ABS3BN77_9BACT</name>
<evidence type="ECO:0008006" key="4">
    <source>
        <dbReference type="Google" id="ProtNLM"/>
    </source>
</evidence>
<gene>
    <name evidence="2" type="ORF">J0A67_05755</name>
</gene>